<keyword evidence="2" id="KW-1185">Reference proteome</keyword>
<protein>
    <submittedName>
        <fullName evidence="1">DUF6599 family protein</fullName>
    </submittedName>
</protein>
<reference evidence="1 2" key="1">
    <citation type="submission" date="2024-09" db="EMBL/GenBank/DDBJ databases">
        <authorList>
            <person name="D'Angelo T."/>
        </authorList>
    </citation>
    <scope>NUCLEOTIDE SEQUENCE [LARGE SCALE GENOMIC DNA]</scope>
    <source>
        <strain evidence="1">SAG AM-320-E07</strain>
    </source>
</reference>
<comment type="caution">
    <text evidence="1">The sequence shown here is derived from an EMBL/GenBank/DDBJ whole genome shotgun (WGS) entry which is preliminary data.</text>
</comment>
<gene>
    <name evidence="1" type="ORF">ACFL6M_03845</name>
</gene>
<dbReference type="Pfam" id="PF20244">
    <property type="entry name" value="DUF6599"/>
    <property type="match status" value="1"/>
</dbReference>
<organism evidence="1 2">
    <name type="scientific">Eiseniibacteriota bacterium</name>
    <dbReference type="NCBI Taxonomy" id="2212470"/>
    <lineage>
        <taxon>Bacteria</taxon>
        <taxon>Candidatus Eiseniibacteriota</taxon>
    </lineage>
</organism>
<evidence type="ECO:0000313" key="1">
    <source>
        <dbReference type="EMBL" id="MFC1572712.1"/>
    </source>
</evidence>
<evidence type="ECO:0000313" key="2">
    <source>
        <dbReference type="Proteomes" id="UP001593833"/>
    </source>
</evidence>
<proteinExistence type="predicted"/>
<accession>A0ABV6YK50</accession>
<feature type="non-terminal residue" evidence="1">
    <location>
        <position position="1"/>
    </location>
</feature>
<dbReference type="InterPro" id="IPR046534">
    <property type="entry name" value="DUF6599"/>
</dbReference>
<dbReference type="EMBL" id="JBHPKH010000033">
    <property type="protein sequence ID" value="MFC1572712.1"/>
    <property type="molecule type" value="Genomic_DNA"/>
</dbReference>
<sequence length="271" mass="29226">QLNERTYIFDVYRMDSALGAFGIFSVRKPAFAPLVGRVPYSSFTSYLALIAWGPYLFEISAYESGEHTAAEMAELAALACARIDSSTAASDLTGKQPFQRLPIEGRQPGTERLARGPLGLRAALGAGATGSLYEAIEAVQLAMDENRTKTDTYKPHVARGSGTKRAKENDAPWWVICGYHPQEASEDAYKPATLVALLVQNSDPSIAVAAAERAATAISGAEALDTGQGWFWIGSEQPHGCVIRRGTDLIFASSKLSAPDFRTWIARLPNP</sequence>
<name>A0ABV6YK50_UNCEI</name>
<dbReference type="Proteomes" id="UP001593833">
    <property type="component" value="Unassembled WGS sequence"/>
</dbReference>